<proteinExistence type="predicted"/>
<comment type="caution">
    <text evidence="1">The sequence shown here is derived from an EMBL/GenBank/DDBJ whole genome shotgun (WGS) entry which is preliminary data.</text>
</comment>
<dbReference type="Proteomes" id="UP000593575">
    <property type="component" value="Unassembled WGS sequence"/>
</dbReference>
<reference evidence="1 2" key="1">
    <citation type="journal article" date="2019" name="Genome Biol. Evol.">
        <title>Insights into the evolution of the New World diploid cottons (Gossypium, subgenus Houzingenia) based on genome sequencing.</title>
        <authorList>
            <person name="Grover C.E."/>
            <person name="Arick M.A. 2nd"/>
            <person name="Thrash A."/>
            <person name="Conover J.L."/>
            <person name="Sanders W.S."/>
            <person name="Peterson D.G."/>
            <person name="Frelichowski J.E."/>
            <person name="Scheffler J.A."/>
            <person name="Scheffler B.E."/>
            <person name="Wendel J.F."/>
        </authorList>
    </citation>
    <scope>NUCLEOTIDE SEQUENCE [LARGE SCALE GENOMIC DNA]</scope>
    <source>
        <strain evidence="1">6</strain>
        <tissue evidence="1">Leaf</tissue>
    </source>
</reference>
<name>A0A7J9JTM0_9ROSI</name>
<sequence>MEACEIEEGNRGTVERMVMTALWCVQYRAERRPLMSMVVK</sequence>
<keyword evidence="2" id="KW-1185">Reference proteome</keyword>
<organism evidence="1 2">
    <name type="scientific">Gossypium armourianum</name>
    <dbReference type="NCBI Taxonomy" id="34283"/>
    <lineage>
        <taxon>Eukaryota</taxon>
        <taxon>Viridiplantae</taxon>
        <taxon>Streptophyta</taxon>
        <taxon>Embryophyta</taxon>
        <taxon>Tracheophyta</taxon>
        <taxon>Spermatophyta</taxon>
        <taxon>Magnoliopsida</taxon>
        <taxon>eudicotyledons</taxon>
        <taxon>Gunneridae</taxon>
        <taxon>Pentapetalae</taxon>
        <taxon>rosids</taxon>
        <taxon>malvids</taxon>
        <taxon>Malvales</taxon>
        <taxon>Malvaceae</taxon>
        <taxon>Malvoideae</taxon>
        <taxon>Gossypium</taxon>
    </lineage>
</organism>
<dbReference type="AlphaFoldDB" id="A0A7J9JTM0"/>
<evidence type="ECO:0000313" key="2">
    <source>
        <dbReference type="Proteomes" id="UP000593575"/>
    </source>
</evidence>
<dbReference type="EMBL" id="JABFAE010000009">
    <property type="protein sequence ID" value="MBA0837540.1"/>
    <property type="molecule type" value="Genomic_DNA"/>
</dbReference>
<gene>
    <name evidence="1" type="ORF">Goarm_009687</name>
</gene>
<evidence type="ECO:0000313" key="1">
    <source>
        <dbReference type="EMBL" id="MBA0837540.1"/>
    </source>
</evidence>
<protein>
    <submittedName>
        <fullName evidence="1">Uncharacterized protein</fullName>
    </submittedName>
</protein>
<feature type="non-terminal residue" evidence="1">
    <location>
        <position position="40"/>
    </location>
</feature>
<accession>A0A7J9JTM0</accession>